<name>A0A512RJN7_9BACT</name>
<protein>
    <recommendedName>
        <fullName evidence="3">TPM domain-containing protein</fullName>
    </recommendedName>
</protein>
<feature type="transmembrane region" description="Helical" evidence="1">
    <location>
        <begin position="182"/>
        <end position="200"/>
    </location>
</feature>
<evidence type="ECO:0000256" key="1">
    <source>
        <dbReference type="SAM" id="Phobius"/>
    </source>
</evidence>
<evidence type="ECO:0000313" key="4">
    <source>
        <dbReference type="EMBL" id="GEP95910.1"/>
    </source>
</evidence>
<dbReference type="Proteomes" id="UP000321436">
    <property type="component" value="Unassembled WGS sequence"/>
</dbReference>
<dbReference type="RefSeq" id="WP_262713313.1">
    <property type="nucleotide sequence ID" value="NZ_BKAU01000001.1"/>
</dbReference>
<keyword evidence="1" id="KW-1133">Transmembrane helix</keyword>
<gene>
    <name evidence="4" type="ORF">CCY01nite_21700</name>
</gene>
<organism evidence="4 5">
    <name type="scientific">Chitinophaga cymbidii</name>
    <dbReference type="NCBI Taxonomy" id="1096750"/>
    <lineage>
        <taxon>Bacteria</taxon>
        <taxon>Pseudomonadati</taxon>
        <taxon>Bacteroidota</taxon>
        <taxon>Chitinophagia</taxon>
        <taxon>Chitinophagales</taxon>
        <taxon>Chitinophagaceae</taxon>
        <taxon>Chitinophaga</taxon>
    </lineage>
</organism>
<dbReference type="Pfam" id="PF04536">
    <property type="entry name" value="TPM_phosphatase"/>
    <property type="match status" value="1"/>
</dbReference>
<dbReference type="AlphaFoldDB" id="A0A512RJN7"/>
<dbReference type="PANTHER" id="PTHR30373:SF2">
    <property type="entry name" value="UPF0603 PROTEIN YGCG"/>
    <property type="match status" value="1"/>
</dbReference>
<keyword evidence="5" id="KW-1185">Reference proteome</keyword>
<dbReference type="Gene3D" id="3.10.310.50">
    <property type="match status" value="1"/>
</dbReference>
<proteinExistence type="predicted"/>
<keyword evidence="1" id="KW-0472">Membrane</keyword>
<dbReference type="EMBL" id="BKAU01000001">
    <property type="protein sequence ID" value="GEP95910.1"/>
    <property type="molecule type" value="Genomic_DNA"/>
</dbReference>
<reference evidence="4 5" key="1">
    <citation type="submission" date="2019-07" db="EMBL/GenBank/DDBJ databases">
        <title>Whole genome shotgun sequence of Chitinophaga cymbidii NBRC 109752.</title>
        <authorList>
            <person name="Hosoyama A."/>
            <person name="Uohara A."/>
            <person name="Ohji S."/>
            <person name="Ichikawa N."/>
        </authorList>
    </citation>
    <scope>NUCLEOTIDE SEQUENCE [LARGE SCALE GENOMIC DNA]</scope>
    <source>
        <strain evidence="4 5">NBRC 109752</strain>
    </source>
</reference>
<evidence type="ECO:0000259" key="3">
    <source>
        <dbReference type="Pfam" id="PF04536"/>
    </source>
</evidence>
<evidence type="ECO:0000313" key="5">
    <source>
        <dbReference type="Proteomes" id="UP000321436"/>
    </source>
</evidence>
<feature type="domain" description="TPM" evidence="3">
    <location>
        <begin position="43"/>
        <end position="165"/>
    </location>
</feature>
<dbReference type="PANTHER" id="PTHR30373">
    <property type="entry name" value="UPF0603 PROTEIN YGCG"/>
    <property type="match status" value="1"/>
</dbReference>
<accession>A0A512RJN7</accession>
<comment type="caution">
    <text evidence="4">The sequence shown here is derived from an EMBL/GenBank/DDBJ whole genome shotgun (WGS) entry which is preliminary data.</text>
</comment>
<feature type="signal peptide" evidence="2">
    <location>
        <begin position="1"/>
        <end position="28"/>
    </location>
</feature>
<sequence length="275" mass="28631">MNHKQQTMKFTRWLLLWTLLIIGSGASAQEEEWMRKPNPPRLVNDFANVLVQSEVQALERKLVAYSDSTSNQIAIVIIGTTGNYDISELSLKILRDWGIGTEKNNGIVIMVAKDDRRMRIEVGYGLEGAVPDAIAWGIVDDVLKPNFRQEHYYQGLDEAVDKIMQAAAGEYKGVPRSKPGPSGGNIIGIIIIALIILFFLGRGGGGRGGGGRVISRRGDSIFGGILGGMIGSSLGRGGWSGGGGGFGGGGFGGGGGGFGGFGGGSGGGGGASGSW</sequence>
<feature type="chain" id="PRO_5022208536" description="TPM domain-containing protein" evidence="2">
    <location>
        <begin position="29"/>
        <end position="275"/>
    </location>
</feature>
<keyword evidence="1" id="KW-0812">Transmembrane</keyword>
<dbReference type="InterPro" id="IPR007621">
    <property type="entry name" value="TPM_dom"/>
</dbReference>
<keyword evidence="2" id="KW-0732">Signal</keyword>
<evidence type="ECO:0000256" key="2">
    <source>
        <dbReference type="SAM" id="SignalP"/>
    </source>
</evidence>